<evidence type="ECO:0000256" key="9">
    <source>
        <dbReference type="ARBA" id="ARBA00093617"/>
    </source>
</evidence>
<organism evidence="13 14">
    <name type="scientific">Ornithinimicrobium pratense</name>
    <dbReference type="NCBI Taxonomy" id="2593973"/>
    <lineage>
        <taxon>Bacteria</taxon>
        <taxon>Bacillati</taxon>
        <taxon>Actinomycetota</taxon>
        <taxon>Actinomycetes</taxon>
        <taxon>Micrococcales</taxon>
        <taxon>Ornithinimicrobiaceae</taxon>
        <taxon>Ornithinimicrobium</taxon>
    </lineage>
</organism>
<dbReference type="Proteomes" id="UP000326546">
    <property type="component" value="Chromosome"/>
</dbReference>
<feature type="transmembrane region" description="Helical" evidence="11">
    <location>
        <begin position="463"/>
        <end position="483"/>
    </location>
</feature>
<dbReference type="PANTHER" id="PTHR10050">
    <property type="entry name" value="DOLICHYL-PHOSPHATE-MANNOSE--PROTEIN MANNOSYLTRANSFERASE"/>
    <property type="match status" value="1"/>
</dbReference>
<evidence type="ECO:0000256" key="4">
    <source>
        <dbReference type="ARBA" id="ARBA00022676"/>
    </source>
</evidence>
<evidence type="ECO:0000259" key="12">
    <source>
        <dbReference type="Pfam" id="PF02366"/>
    </source>
</evidence>
<dbReference type="GO" id="GO:0000030">
    <property type="term" value="F:mannosyltransferase activity"/>
    <property type="evidence" value="ECO:0007669"/>
    <property type="project" value="InterPro"/>
</dbReference>
<keyword evidence="14" id="KW-1185">Reference proteome</keyword>
<proteinExistence type="inferred from homology"/>
<gene>
    <name evidence="13" type="ORF">FY030_02330</name>
</gene>
<dbReference type="RefSeq" id="WP_158060107.1">
    <property type="nucleotide sequence ID" value="NZ_CP044427.1"/>
</dbReference>
<reference evidence="13 14" key="1">
    <citation type="submission" date="2019-09" db="EMBL/GenBank/DDBJ databases">
        <title>Serinicoccus pratensis sp. nov., isolated from meadow soil.</title>
        <authorList>
            <person name="Zhang W."/>
        </authorList>
    </citation>
    <scope>NUCLEOTIDE SEQUENCE [LARGE SCALE GENOMIC DNA]</scope>
    <source>
        <strain evidence="13 14">W204</strain>
    </source>
</reference>
<comment type="pathway">
    <text evidence="2">Protein modification; protein glycosylation.</text>
</comment>
<dbReference type="KEGG" id="serw:FY030_02330"/>
<evidence type="ECO:0000256" key="5">
    <source>
        <dbReference type="ARBA" id="ARBA00022679"/>
    </source>
</evidence>
<dbReference type="AlphaFoldDB" id="A0A5J6V212"/>
<feature type="transmembrane region" description="Helical" evidence="11">
    <location>
        <begin position="172"/>
        <end position="190"/>
    </location>
</feature>
<dbReference type="GO" id="GO:0016020">
    <property type="term" value="C:membrane"/>
    <property type="evidence" value="ECO:0007669"/>
    <property type="project" value="InterPro"/>
</dbReference>
<feature type="transmembrane region" description="Helical" evidence="11">
    <location>
        <begin position="149"/>
        <end position="166"/>
    </location>
</feature>
<comment type="similarity">
    <text evidence="3">Belongs to the glycosyltransferase 39 family.</text>
</comment>
<evidence type="ECO:0000256" key="8">
    <source>
        <dbReference type="ARBA" id="ARBA00023136"/>
    </source>
</evidence>
<keyword evidence="5 13" id="KW-0808">Transferase</keyword>
<dbReference type="GO" id="GO:0006493">
    <property type="term" value="P:protein O-linked glycosylation"/>
    <property type="evidence" value="ECO:0007669"/>
    <property type="project" value="InterPro"/>
</dbReference>
<evidence type="ECO:0000256" key="3">
    <source>
        <dbReference type="ARBA" id="ARBA00007222"/>
    </source>
</evidence>
<dbReference type="UniPathway" id="UPA00378"/>
<keyword evidence="8 11" id="KW-0472">Membrane</keyword>
<evidence type="ECO:0000256" key="7">
    <source>
        <dbReference type="ARBA" id="ARBA00022989"/>
    </source>
</evidence>
<evidence type="ECO:0000313" key="14">
    <source>
        <dbReference type="Proteomes" id="UP000326546"/>
    </source>
</evidence>
<evidence type="ECO:0000256" key="6">
    <source>
        <dbReference type="ARBA" id="ARBA00022692"/>
    </source>
</evidence>
<sequence length="506" mass="57525">MESLRARLLGPAPQALARQRRIAMIGIALVTVAGGVLRLWRLGYPTRLVFDETYYVKQAWSLALYGTEMDIREDLEEPDELFTQGTPDVFGDSADYVVHPPMGKWMISLGQLLLGPGDPAGWRLASAVVGTLSIAVLGLCAWLIWKNALLAISASLLLAVDGHHYAQSRIGLLDIFLMWWALLAFLFLLLDREHGRRRLALGARWSMRWWRLAAGVALGLAVGTKWSGLFFLAVFGLMTVWWDIGARRAVGERRWFTSAVVRDGIPAFLLIVPTALLTYLATWTGWFLGDRGWKRTWAEDNPATGLAGLVPDPLRSLWAYHQEQMNFHVGLANEHAWSSNPWSWTVQWRPTLFYAEWPKEGEKGCEVADCVEYVASLGTIPLWWAATLGLFIVTFQWLLGRDWRAGAALSGIVAGWLPWFLYQTRTIYSFYAVAFVPWLVLVVVSCLALVLGRESDPLRRRRWGAVLVVVYLTLNVAWFAWYWPVHTAVLLPREQWNIRMFFDFWN</sequence>
<feature type="transmembrane region" description="Helical" evidence="11">
    <location>
        <begin position="382"/>
        <end position="399"/>
    </location>
</feature>
<dbReference type="InterPro" id="IPR003342">
    <property type="entry name" value="ArnT-like_N"/>
</dbReference>
<evidence type="ECO:0000256" key="1">
    <source>
        <dbReference type="ARBA" id="ARBA00004127"/>
    </source>
</evidence>
<keyword evidence="7 11" id="KW-1133">Transmembrane helix</keyword>
<keyword evidence="6 11" id="KW-0812">Transmembrane</keyword>
<keyword evidence="4" id="KW-0328">Glycosyltransferase</keyword>
<feature type="transmembrane region" description="Helical" evidence="11">
    <location>
        <begin position="122"/>
        <end position="144"/>
    </location>
</feature>
<name>A0A5J6V212_9MICO</name>
<dbReference type="OrthoDB" id="9776737at2"/>
<comment type="subcellular location">
    <subcellularLocation>
        <location evidence="1">Endomembrane system</location>
        <topology evidence="1">Multi-pass membrane protein</topology>
    </subcellularLocation>
</comment>
<evidence type="ECO:0000313" key="13">
    <source>
        <dbReference type="EMBL" id="QFG67715.1"/>
    </source>
</evidence>
<feature type="transmembrane region" description="Helical" evidence="11">
    <location>
        <begin position="267"/>
        <end position="288"/>
    </location>
</feature>
<dbReference type="PANTHER" id="PTHR10050:SF46">
    <property type="entry name" value="PROTEIN O-MANNOSYL-TRANSFERASE 2"/>
    <property type="match status" value="1"/>
</dbReference>
<dbReference type="InterPro" id="IPR027005">
    <property type="entry name" value="PMT-like"/>
</dbReference>
<accession>A0A5J6V212</accession>
<evidence type="ECO:0000256" key="11">
    <source>
        <dbReference type="SAM" id="Phobius"/>
    </source>
</evidence>
<dbReference type="Pfam" id="PF02366">
    <property type="entry name" value="PMT"/>
    <property type="match status" value="1"/>
</dbReference>
<protein>
    <recommendedName>
        <fullName evidence="9">Polyprenol-phosphate-mannose--protein mannosyltransferase</fullName>
    </recommendedName>
    <alternativeName>
        <fullName evidence="10">Protein O-mannosyltransferase</fullName>
    </alternativeName>
</protein>
<feature type="transmembrane region" description="Helical" evidence="11">
    <location>
        <begin position="428"/>
        <end position="451"/>
    </location>
</feature>
<feature type="domain" description="ArnT-like N-terminal" evidence="12">
    <location>
        <begin position="30"/>
        <end position="241"/>
    </location>
</feature>
<evidence type="ECO:0000256" key="2">
    <source>
        <dbReference type="ARBA" id="ARBA00004922"/>
    </source>
</evidence>
<feature type="transmembrane region" description="Helical" evidence="11">
    <location>
        <begin position="202"/>
        <end position="222"/>
    </location>
</feature>
<evidence type="ECO:0000256" key="10">
    <source>
        <dbReference type="ARBA" id="ARBA00093644"/>
    </source>
</evidence>
<dbReference type="EMBL" id="CP044427">
    <property type="protein sequence ID" value="QFG67715.1"/>
    <property type="molecule type" value="Genomic_DNA"/>
</dbReference>
<dbReference type="GO" id="GO:0012505">
    <property type="term" value="C:endomembrane system"/>
    <property type="evidence" value="ECO:0007669"/>
    <property type="project" value="UniProtKB-SubCell"/>
</dbReference>
<feature type="transmembrane region" description="Helical" evidence="11">
    <location>
        <begin position="21"/>
        <end position="40"/>
    </location>
</feature>